<dbReference type="PANTHER" id="PTHR31793:SF24">
    <property type="entry name" value="LONG-CHAIN ACYL-COA THIOESTERASE FADM"/>
    <property type="match status" value="1"/>
</dbReference>
<organism evidence="1 2">
    <name type="scientific">Cruoricaptor ignavus</name>
    <dbReference type="NCBI Taxonomy" id="1118202"/>
    <lineage>
        <taxon>Bacteria</taxon>
        <taxon>Pseudomonadati</taxon>
        <taxon>Bacteroidota</taxon>
        <taxon>Flavobacteriia</taxon>
        <taxon>Flavobacteriales</taxon>
        <taxon>Weeksellaceae</taxon>
        <taxon>Cruoricaptor</taxon>
    </lineage>
</organism>
<dbReference type="STRING" id="1118202.SAMN05443429_10957"/>
<dbReference type="Proteomes" id="UP000184335">
    <property type="component" value="Unassembled WGS sequence"/>
</dbReference>
<dbReference type="InterPro" id="IPR029069">
    <property type="entry name" value="HotDog_dom_sf"/>
</dbReference>
<dbReference type="SUPFAM" id="SSF54637">
    <property type="entry name" value="Thioesterase/thiol ester dehydrase-isomerase"/>
    <property type="match status" value="1"/>
</dbReference>
<dbReference type="Gene3D" id="3.10.129.10">
    <property type="entry name" value="Hotdog Thioesterase"/>
    <property type="match status" value="1"/>
</dbReference>
<protein>
    <submittedName>
        <fullName evidence="1">Acyl-CoA thioester hydrolase</fullName>
    </submittedName>
</protein>
<keyword evidence="2" id="KW-1185">Reference proteome</keyword>
<dbReference type="AlphaFoldDB" id="A0A1M6GLW5"/>
<accession>A0A1M6GLW5</accession>
<evidence type="ECO:0000313" key="2">
    <source>
        <dbReference type="Proteomes" id="UP000184335"/>
    </source>
</evidence>
<dbReference type="Pfam" id="PF13279">
    <property type="entry name" value="4HBT_2"/>
    <property type="match status" value="1"/>
</dbReference>
<keyword evidence="1" id="KW-0378">Hydrolase</keyword>
<evidence type="ECO:0000313" key="1">
    <source>
        <dbReference type="EMBL" id="SHJ10895.1"/>
    </source>
</evidence>
<dbReference type="EMBL" id="FQYI01000009">
    <property type="protein sequence ID" value="SHJ10895.1"/>
    <property type="molecule type" value="Genomic_DNA"/>
</dbReference>
<reference evidence="1 2" key="1">
    <citation type="submission" date="2016-11" db="EMBL/GenBank/DDBJ databases">
        <authorList>
            <person name="Jaros S."/>
            <person name="Januszkiewicz K."/>
            <person name="Wedrychowicz H."/>
        </authorList>
    </citation>
    <scope>NUCLEOTIDE SEQUENCE [LARGE SCALE GENOMIC DNA]</scope>
    <source>
        <strain evidence="1 2">DSM 25479</strain>
    </source>
</reference>
<gene>
    <name evidence="1" type="ORF">SAMN05443429_10957</name>
</gene>
<dbReference type="InterPro" id="IPR050563">
    <property type="entry name" value="4-hydroxybenzoyl-CoA_TE"/>
</dbReference>
<dbReference type="GO" id="GO:0047617">
    <property type="term" value="F:fatty acyl-CoA hydrolase activity"/>
    <property type="evidence" value="ECO:0007669"/>
    <property type="project" value="TreeGrafter"/>
</dbReference>
<name>A0A1M6GLW5_9FLAO</name>
<dbReference type="PANTHER" id="PTHR31793">
    <property type="entry name" value="4-HYDROXYBENZOYL-COA THIOESTERASE FAMILY MEMBER"/>
    <property type="match status" value="1"/>
</dbReference>
<sequence length="147" mass="17055">MASQSTDLSNFKFSMPVPIRWNDMDALGHINNVLYFEYFQIARGEYMNTASKSWDWTKHMFVIAHIECDYFKEINPFTKDPLIKTRVSGISNKSFDMEYAIVSTGKDGEQVLHAIGKNVNVYIDMTTKKSETIPDWLREELSHFEGL</sequence>
<dbReference type="CDD" id="cd00586">
    <property type="entry name" value="4HBT"/>
    <property type="match status" value="1"/>
</dbReference>
<proteinExistence type="predicted"/>